<dbReference type="GO" id="GO:0031201">
    <property type="term" value="C:SNARE complex"/>
    <property type="evidence" value="ECO:0007669"/>
    <property type="project" value="TreeGrafter"/>
</dbReference>
<dbReference type="Proteomes" id="UP000054097">
    <property type="component" value="Unassembled WGS sequence"/>
</dbReference>
<dbReference type="GO" id="GO:0006887">
    <property type="term" value="P:exocytosis"/>
    <property type="evidence" value="ECO:0007669"/>
    <property type="project" value="TreeGrafter"/>
</dbReference>
<dbReference type="HOGENOM" id="CLU_042423_0_1_1"/>
<feature type="coiled-coil region" evidence="6">
    <location>
        <begin position="219"/>
        <end position="257"/>
    </location>
</feature>
<keyword evidence="3 8" id="KW-0812">Transmembrane</keyword>
<dbReference type="GO" id="GO:0006906">
    <property type="term" value="P:vesicle fusion"/>
    <property type="evidence" value="ECO:0007669"/>
    <property type="project" value="TreeGrafter"/>
</dbReference>
<dbReference type="STRING" id="933852.A0A0C2WSG0"/>
<evidence type="ECO:0000256" key="2">
    <source>
        <dbReference type="ARBA" id="ARBA00009063"/>
    </source>
</evidence>
<comment type="similarity">
    <text evidence="2">Belongs to the syntaxin family.</text>
</comment>
<organism evidence="10 11">
    <name type="scientific">Serendipita vermifera MAFF 305830</name>
    <dbReference type="NCBI Taxonomy" id="933852"/>
    <lineage>
        <taxon>Eukaryota</taxon>
        <taxon>Fungi</taxon>
        <taxon>Dikarya</taxon>
        <taxon>Basidiomycota</taxon>
        <taxon>Agaricomycotina</taxon>
        <taxon>Agaricomycetes</taxon>
        <taxon>Sebacinales</taxon>
        <taxon>Serendipitaceae</taxon>
        <taxon>Serendipita</taxon>
    </lineage>
</organism>
<feature type="domain" description="T-SNARE coiled-coil homology" evidence="9">
    <location>
        <begin position="206"/>
        <end position="268"/>
    </location>
</feature>
<dbReference type="PANTHER" id="PTHR19957:SF307">
    <property type="entry name" value="PROTEIN SSO1-RELATED"/>
    <property type="match status" value="1"/>
</dbReference>
<dbReference type="InterPro" id="IPR006011">
    <property type="entry name" value="Syntaxin_N"/>
</dbReference>
<dbReference type="SUPFAM" id="SSF47661">
    <property type="entry name" value="t-snare proteins"/>
    <property type="match status" value="1"/>
</dbReference>
<dbReference type="PROSITE" id="PS50192">
    <property type="entry name" value="T_SNARE"/>
    <property type="match status" value="1"/>
</dbReference>
<dbReference type="AlphaFoldDB" id="A0A0C2WSG0"/>
<evidence type="ECO:0000256" key="6">
    <source>
        <dbReference type="SAM" id="Coils"/>
    </source>
</evidence>
<keyword evidence="4 8" id="KW-1133">Transmembrane helix</keyword>
<dbReference type="GO" id="GO:0005886">
    <property type="term" value="C:plasma membrane"/>
    <property type="evidence" value="ECO:0007669"/>
    <property type="project" value="TreeGrafter"/>
</dbReference>
<dbReference type="Pfam" id="PF00804">
    <property type="entry name" value="Syntaxin"/>
    <property type="match status" value="1"/>
</dbReference>
<evidence type="ECO:0000256" key="5">
    <source>
        <dbReference type="ARBA" id="ARBA00023136"/>
    </source>
</evidence>
<name>A0A0C2WSG0_SERVB</name>
<evidence type="ECO:0000256" key="8">
    <source>
        <dbReference type="SAM" id="Phobius"/>
    </source>
</evidence>
<feature type="region of interest" description="Disordered" evidence="7">
    <location>
        <begin position="12"/>
        <end position="44"/>
    </location>
</feature>
<protein>
    <recommendedName>
        <fullName evidence="9">t-SNARE coiled-coil homology domain-containing protein</fullName>
    </recommendedName>
</protein>
<dbReference type="Gene3D" id="1.20.58.70">
    <property type="match status" value="1"/>
</dbReference>
<dbReference type="OrthoDB" id="10255013at2759"/>
<evidence type="ECO:0000256" key="4">
    <source>
        <dbReference type="ARBA" id="ARBA00022989"/>
    </source>
</evidence>
<dbReference type="CDD" id="cd15849">
    <property type="entry name" value="SNARE_Sso1"/>
    <property type="match status" value="1"/>
</dbReference>
<evidence type="ECO:0000313" key="11">
    <source>
        <dbReference type="Proteomes" id="UP000054097"/>
    </source>
</evidence>
<keyword evidence="5 8" id="KW-0472">Membrane</keyword>
<comment type="subcellular location">
    <subcellularLocation>
        <location evidence="1">Membrane</location>
        <topology evidence="1">Single-pass type IV membrane protein</topology>
    </subcellularLocation>
</comment>
<evidence type="ECO:0000256" key="1">
    <source>
        <dbReference type="ARBA" id="ARBA00004211"/>
    </source>
</evidence>
<dbReference type="GO" id="GO:0006886">
    <property type="term" value="P:intracellular protein transport"/>
    <property type="evidence" value="ECO:0007669"/>
    <property type="project" value="TreeGrafter"/>
</dbReference>
<dbReference type="InterPro" id="IPR045242">
    <property type="entry name" value="Syntaxin"/>
</dbReference>
<evidence type="ECO:0000256" key="3">
    <source>
        <dbReference type="ARBA" id="ARBA00022692"/>
    </source>
</evidence>
<dbReference type="InterPro" id="IPR000727">
    <property type="entry name" value="T_SNARE_dom"/>
</dbReference>
<dbReference type="EMBL" id="KN824290">
    <property type="protein sequence ID" value="KIM29073.1"/>
    <property type="molecule type" value="Genomic_DNA"/>
</dbReference>
<dbReference type="PANTHER" id="PTHR19957">
    <property type="entry name" value="SYNTAXIN"/>
    <property type="match status" value="1"/>
</dbReference>
<dbReference type="SMART" id="SM00503">
    <property type="entry name" value="SynN"/>
    <property type="match status" value="1"/>
</dbReference>
<proteinExistence type="inferred from homology"/>
<feature type="transmembrane region" description="Helical" evidence="8">
    <location>
        <begin position="280"/>
        <end position="302"/>
    </location>
</feature>
<evidence type="ECO:0000256" key="7">
    <source>
        <dbReference type="SAM" id="MobiDB-lite"/>
    </source>
</evidence>
<dbReference type="GO" id="GO:0012505">
    <property type="term" value="C:endomembrane system"/>
    <property type="evidence" value="ECO:0007669"/>
    <property type="project" value="TreeGrafter"/>
</dbReference>
<evidence type="ECO:0000259" key="9">
    <source>
        <dbReference type="PROSITE" id="PS50192"/>
    </source>
</evidence>
<sequence>MAADRLAALRAQQGGRGNQYSQLDGNGSRYELSDMQGGSSNYNAPTKGDMSTFWAEVTAVQDLLREYNDNISHVSTLQQRSLNNINDQQTIQQLDQLAASNRKISKQLKDRIKALQAQGGDSREGQTRRQQAALLKEKFQTALQNYQQVEQKQRNATKNQMERQYRIVKPDASPEEIRAVVDDSGGQIFQQALLNSDQLGRSRAAYREVQERHNDIVKITETMRELQQLMNEMAMMVEEQGEVIENVEKTMAEVETEVETGYKHTETAKQSAMSARKKKWICFWIVVVLLIIIAIAVVIQLWRSGAFGSPQANNSASTKSVHRRLHIRTDPLMLERKGLHDQ</sequence>
<keyword evidence="6" id="KW-0175">Coiled coil</keyword>
<dbReference type="GO" id="GO:0048278">
    <property type="term" value="P:vesicle docking"/>
    <property type="evidence" value="ECO:0007669"/>
    <property type="project" value="TreeGrafter"/>
</dbReference>
<accession>A0A0C2WSG0</accession>
<feature type="coiled-coil region" evidence="6">
    <location>
        <begin position="132"/>
        <end position="159"/>
    </location>
</feature>
<evidence type="ECO:0000313" key="10">
    <source>
        <dbReference type="EMBL" id="KIM29073.1"/>
    </source>
</evidence>
<reference evidence="10 11" key="1">
    <citation type="submission" date="2014-04" db="EMBL/GenBank/DDBJ databases">
        <authorList>
            <consortium name="DOE Joint Genome Institute"/>
            <person name="Kuo A."/>
            <person name="Zuccaro A."/>
            <person name="Kohler A."/>
            <person name="Nagy L.G."/>
            <person name="Floudas D."/>
            <person name="Copeland A."/>
            <person name="Barry K.W."/>
            <person name="Cichocki N."/>
            <person name="Veneault-Fourrey C."/>
            <person name="LaButti K."/>
            <person name="Lindquist E.A."/>
            <person name="Lipzen A."/>
            <person name="Lundell T."/>
            <person name="Morin E."/>
            <person name="Murat C."/>
            <person name="Sun H."/>
            <person name="Tunlid A."/>
            <person name="Henrissat B."/>
            <person name="Grigoriev I.V."/>
            <person name="Hibbett D.S."/>
            <person name="Martin F."/>
            <person name="Nordberg H.P."/>
            <person name="Cantor M.N."/>
            <person name="Hua S.X."/>
        </authorList>
    </citation>
    <scope>NUCLEOTIDE SEQUENCE [LARGE SCALE GENOMIC DNA]</scope>
    <source>
        <strain evidence="10 11">MAFF 305830</strain>
    </source>
</reference>
<dbReference type="InterPro" id="IPR010989">
    <property type="entry name" value="SNARE"/>
</dbReference>
<dbReference type="GO" id="GO:0000149">
    <property type="term" value="F:SNARE binding"/>
    <property type="evidence" value="ECO:0007669"/>
    <property type="project" value="TreeGrafter"/>
</dbReference>
<dbReference type="SMART" id="SM00397">
    <property type="entry name" value="t_SNARE"/>
    <property type="match status" value="1"/>
</dbReference>
<dbReference type="GO" id="GO:0005484">
    <property type="term" value="F:SNAP receptor activity"/>
    <property type="evidence" value="ECO:0007669"/>
    <property type="project" value="TreeGrafter"/>
</dbReference>
<keyword evidence="11" id="KW-1185">Reference proteome</keyword>
<gene>
    <name evidence="10" type="ORF">M408DRAFT_329088</name>
</gene>
<dbReference type="Pfam" id="PF05739">
    <property type="entry name" value="SNARE"/>
    <property type="match status" value="1"/>
</dbReference>
<reference evidence="11" key="2">
    <citation type="submission" date="2015-01" db="EMBL/GenBank/DDBJ databases">
        <title>Evolutionary Origins and Diversification of the Mycorrhizal Mutualists.</title>
        <authorList>
            <consortium name="DOE Joint Genome Institute"/>
            <consortium name="Mycorrhizal Genomics Consortium"/>
            <person name="Kohler A."/>
            <person name="Kuo A."/>
            <person name="Nagy L.G."/>
            <person name="Floudas D."/>
            <person name="Copeland A."/>
            <person name="Barry K.W."/>
            <person name="Cichocki N."/>
            <person name="Veneault-Fourrey C."/>
            <person name="LaButti K."/>
            <person name="Lindquist E.A."/>
            <person name="Lipzen A."/>
            <person name="Lundell T."/>
            <person name="Morin E."/>
            <person name="Murat C."/>
            <person name="Riley R."/>
            <person name="Ohm R."/>
            <person name="Sun H."/>
            <person name="Tunlid A."/>
            <person name="Henrissat B."/>
            <person name="Grigoriev I.V."/>
            <person name="Hibbett D.S."/>
            <person name="Martin F."/>
        </authorList>
    </citation>
    <scope>NUCLEOTIDE SEQUENCE [LARGE SCALE GENOMIC DNA]</scope>
    <source>
        <strain evidence="11">MAFF 305830</strain>
    </source>
</reference>